<feature type="transmembrane region" description="Helical" evidence="2">
    <location>
        <begin position="36"/>
        <end position="56"/>
    </location>
</feature>
<evidence type="ECO:0000256" key="2">
    <source>
        <dbReference type="SAM" id="Phobius"/>
    </source>
</evidence>
<feature type="region of interest" description="Disordered" evidence="1">
    <location>
        <begin position="1"/>
        <end position="24"/>
    </location>
</feature>
<protein>
    <submittedName>
        <fullName evidence="3">Uncharacterized protein</fullName>
    </submittedName>
</protein>
<accession>A0A250VVH2</accession>
<evidence type="ECO:0000313" key="3">
    <source>
        <dbReference type="EMBL" id="GAX58217.1"/>
    </source>
</evidence>
<evidence type="ECO:0000256" key="1">
    <source>
        <dbReference type="SAM" id="MobiDB-lite"/>
    </source>
</evidence>
<comment type="caution">
    <text evidence="3">The sequence shown here is derived from an EMBL/GenBank/DDBJ whole genome shotgun (WGS) entry which is preliminary data.</text>
</comment>
<dbReference type="AlphaFoldDB" id="A0A250VVH2"/>
<feature type="compositionally biased region" description="Polar residues" evidence="1">
    <location>
        <begin position="1"/>
        <end position="14"/>
    </location>
</feature>
<reference evidence="4" key="1">
    <citation type="submission" date="2017-05" db="EMBL/GenBank/DDBJ databases">
        <title>Streptomyces olivochromogenes NBRC 3561 whole genome shotgun sequence.</title>
        <authorList>
            <person name="Dohra H."/>
            <person name="Kodani S."/>
        </authorList>
    </citation>
    <scope>NUCLEOTIDE SEQUENCE [LARGE SCALE GENOMIC DNA]</scope>
    <source>
        <strain evidence="4">NBRC 3561</strain>
    </source>
</reference>
<name>A0A250VVH2_STROL</name>
<organism evidence="3 4">
    <name type="scientific">Streptomyces olivochromogenes</name>
    <dbReference type="NCBI Taxonomy" id="1963"/>
    <lineage>
        <taxon>Bacteria</taxon>
        <taxon>Bacillati</taxon>
        <taxon>Actinomycetota</taxon>
        <taxon>Actinomycetes</taxon>
        <taxon>Kitasatosporales</taxon>
        <taxon>Streptomycetaceae</taxon>
        <taxon>Streptomyces</taxon>
    </lineage>
</organism>
<proteinExistence type="predicted"/>
<sequence>MRGQLDESTASPDNSLRPPTQVMVPRRVPRPIRKDCLRFELMLFSPLVVIVLASAADLLTPHLEFDRLFGVAPALAATMWPVRGTLAIGLPWWTASCSPPSATT</sequence>
<gene>
    <name evidence="3" type="ORF">SO3561_09788</name>
</gene>
<dbReference type="Proteomes" id="UP000217446">
    <property type="component" value="Unassembled WGS sequence"/>
</dbReference>
<keyword evidence="4" id="KW-1185">Reference proteome</keyword>
<keyword evidence="2" id="KW-0812">Transmembrane</keyword>
<evidence type="ECO:0000313" key="4">
    <source>
        <dbReference type="Proteomes" id="UP000217446"/>
    </source>
</evidence>
<keyword evidence="2" id="KW-0472">Membrane</keyword>
<keyword evidence="2" id="KW-1133">Transmembrane helix</keyword>
<dbReference type="EMBL" id="BDQI01000048">
    <property type="protein sequence ID" value="GAX58217.1"/>
    <property type="molecule type" value="Genomic_DNA"/>
</dbReference>